<dbReference type="PROSITE" id="PS50850">
    <property type="entry name" value="MFS"/>
    <property type="match status" value="1"/>
</dbReference>
<feature type="transmembrane region" description="Helical" evidence="6">
    <location>
        <begin position="372"/>
        <end position="393"/>
    </location>
</feature>
<dbReference type="RefSeq" id="WP_256708892.1">
    <property type="nucleotide sequence ID" value="NZ_CP101914.1"/>
</dbReference>
<sequence>MSTRKVSIEDLPLNKFHWKITIYTAGGPFCDGYILSVIGIALVMMIPQLGLSSLMVGLIGTSALVGIFFGGLVFGYITDLIGRKTMYVIDLLVFVVASVLQFFVGEGWQLLILRFILGVAVGADYPIATSLLAEFTPRKHRGFMLSFLVLGWWLGAVTAYIVGYLLMDLGENSWRWILASSAVPSVIVLLLRAGTPESPKWLVSKGRIEEARENLRKAFGEEADIGDIPSDPPKTSFWGIFKRGYGKRTIFMSLFWMMQVIPTFAIMTFAPTVLFAFGVSEDAATLGSVVTSIFFLIGTIIAVFMINKIGRRHILIWPFLITGIVLVALGLNPTAPLIIVVSLFAVFAIFNGGSSVLQYVYPNELFPTEVRATAVGFGTAMSRVGAAVGTFLLPLSMSGIGVGPTMIIAGITCFIGFIVSLLMAPETLHLTLEESSRVKTEQDSEILNKKLFK</sequence>
<dbReference type="PANTHER" id="PTHR23508">
    <property type="entry name" value="CARBOXYLIC ACID TRANSPORTER PROTEIN HOMOLOG"/>
    <property type="match status" value="1"/>
</dbReference>
<keyword evidence="5 6" id="KW-0472">Membrane</keyword>
<evidence type="ECO:0000256" key="4">
    <source>
        <dbReference type="ARBA" id="ARBA00022989"/>
    </source>
</evidence>
<dbReference type="Proteomes" id="UP001059773">
    <property type="component" value="Chromosome"/>
</dbReference>
<comment type="subcellular location">
    <subcellularLocation>
        <location evidence="1">Cell membrane</location>
        <topology evidence="1">Multi-pass membrane protein</topology>
    </subcellularLocation>
</comment>
<feature type="transmembrane region" description="Helical" evidence="6">
    <location>
        <begin position="405"/>
        <end position="424"/>
    </location>
</feature>
<feature type="transmembrane region" description="Helical" evidence="6">
    <location>
        <begin position="145"/>
        <end position="167"/>
    </location>
</feature>
<reference evidence="8" key="1">
    <citation type="submission" date="2022-07" db="EMBL/GenBank/DDBJ databases">
        <title>FELIX.</title>
        <authorList>
            <person name="Wan K.H."/>
            <person name="Park S."/>
            <person name="Lawrence Q."/>
            <person name="Eichenberger J.P."/>
            <person name="Booth B.W."/>
            <person name="Piaggio A.J."/>
            <person name="Chandler J.C."/>
            <person name="Franklin A.B."/>
            <person name="Celniker S.E."/>
        </authorList>
    </citation>
    <scope>NUCLEOTIDE SEQUENCE</scope>
    <source>
        <strain evidence="8">QA-1986 374</strain>
    </source>
</reference>
<evidence type="ECO:0000313" key="9">
    <source>
        <dbReference type="Proteomes" id="UP001059773"/>
    </source>
</evidence>
<proteinExistence type="predicted"/>
<feature type="transmembrane region" description="Helical" evidence="6">
    <location>
        <begin position="20"/>
        <end position="46"/>
    </location>
</feature>
<feature type="transmembrane region" description="Helical" evidence="6">
    <location>
        <begin position="250"/>
        <end position="277"/>
    </location>
</feature>
<dbReference type="InterPro" id="IPR005828">
    <property type="entry name" value="MFS_sugar_transport-like"/>
</dbReference>
<dbReference type="EMBL" id="CP101914">
    <property type="protein sequence ID" value="UUI03879.1"/>
    <property type="molecule type" value="Genomic_DNA"/>
</dbReference>
<evidence type="ECO:0000256" key="3">
    <source>
        <dbReference type="ARBA" id="ARBA00022692"/>
    </source>
</evidence>
<accession>A0ABY5JZD5</accession>
<feature type="transmembrane region" description="Helical" evidence="6">
    <location>
        <begin position="52"/>
        <end position="74"/>
    </location>
</feature>
<dbReference type="InterPro" id="IPR020846">
    <property type="entry name" value="MFS_dom"/>
</dbReference>
<feature type="transmembrane region" description="Helical" evidence="6">
    <location>
        <begin position="283"/>
        <end position="307"/>
    </location>
</feature>
<feature type="transmembrane region" description="Helical" evidence="6">
    <location>
        <begin position="337"/>
        <end position="360"/>
    </location>
</feature>
<organism evidence="8 9">
    <name type="scientific">Oceanobacillus jeddahense</name>
    <dbReference type="NCBI Taxonomy" id="1462527"/>
    <lineage>
        <taxon>Bacteria</taxon>
        <taxon>Bacillati</taxon>
        <taxon>Bacillota</taxon>
        <taxon>Bacilli</taxon>
        <taxon>Bacillales</taxon>
        <taxon>Bacillaceae</taxon>
        <taxon>Oceanobacillus</taxon>
    </lineage>
</organism>
<dbReference type="PANTHER" id="PTHR23508:SF10">
    <property type="entry name" value="CARBOXYLIC ACID TRANSPORTER PROTEIN HOMOLOG"/>
    <property type="match status" value="1"/>
</dbReference>
<dbReference type="Gene3D" id="1.20.1250.20">
    <property type="entry name" value="MFS general substrate transporter like domains"/>
    <property type="match status" value="1"/>
</dbReference>
<dbReference type="InterPro" id="IPR036259">
    <property type="entry name" value="MFS_trans_sf"/>
</dbReference>
<dbReference type="SUPFAM" id="SSF103473">
    <property type="entry name" value="MFS general substrate transporter"/>
    <property type="match status" value="1"/>
</dbReference>
<evidence type="ECO:0000259" key="7">
    <source>
        <dbReference type="PROSITE" id="PS50850"/>
    </source>
</evidence>
<keyword evidence="4 6" id="KW-1133">Transmembrane helix</keyword>
<keyword evidence="3 6" id="KW-0812">Transmembrane</keyword>
<keyword evidence="9" id="KW-1185">Reference proteome</keyword>
<dbReference type="InterPro" id="IPR005829">
    <property type="entry name" value="Sugar_transporter_CS"/>
</dbReference>
<name>A0ABY5JZD5_9BACI</name>
<feature type="transmembrane region" description="Helical" evidence="6">
    <location>
        <begin position="314"/>
        <end position="331"/>
    </location>
</feature>
<evidence type="ECO:0000256" key="1">
    <source>
        <dbReference type="ARBA" id="ARBA00004651"/>
    </source>
</evidence>
<keyword evidence="2" id="KW-0813">Transport</keyword>
<feature type="transmembrane region" description="Helical" evidence="6">
    <location>
        <begin position="86"/>
        <end position="104"/>
    </location>
</feature>
<evidence type="ECO:0000256" key="5">
    <source>
        <dbReference type="ARBA" id="ARBA00023136"/>
    </source>
</evidence>
<feature type="transmembrane region" description="Helical" evidence="6">
    <location>
        <begin position="110"/>
        <end position="133"/>
    </location>
</feature>
<gene>
    <name evidence="8" type="ORF">NP439_04075</name>
</gene>
<feature type="transmembrane region" description="Helical" evidence="6">
    <location>
        <begin position="173"/>
        <end position="191"/>
    </location>
</feature>
<protein>
    <submittedName>
        <fullName evidence="8">MFS transporter</fullName>
    </submittedName>
</protein>
<evidence type="ECO:0000313" key="8">
    <source>
        <dbReference type="EMBL" id="UUI03879.1"/>
    </source>
</evidence>
<evidence type="ECO:0000256" key="6">
    <source>
        <dbReference type="SAM" id="Phobius"/>
    </source>
</evidence>
<dbReference type="PROSITE" id="PS00217">
    <property type="entry name" value="SUGAR_TRANSPORT_2"/>
    <property type="match status" value="1"/>
</dbReference>
<evidence type="ECO:0000256" key="2">
    <source>
        <dbReference type="ARBA" id="ARBA00022448"/>
    </source>
</evidence>
<dbReference type="Pfam" id="PF00083">
    <property type="entry name" value="Sugar_tr"/>
    <property type="match status" value="1"/>
</dbReference>
<dbReference type="CDD" id="cd17316">
    <property type="entry name" value="MFS_SV2_like"/>
    <property type="match status" value="1"/>
</dbReference>
<feature type="domain" description="Major facilitator superfamily (MFS) profile" evidence="7">
    <location>
        <begin position="20"/>
        <end position="428"/>
    </location>
</feature>